<gene>
    <name evidence="1" type="ORF">GX656_01035</name>
</gene>
<sequence>MIEFKYFDDHPKNKEGNVSFPAGYRSLDIFVYSEGNEFESHYDRMWEHSTKMFRIPDKRENPLYATDVKLIEKYLPAQVEMGCGPSIEVGIPPLHGMHETYKVQNHLTHKFYFADMDYLILQIIENPLEMYKKFSRVPILCLTSEHSDAYLKFKKYYDKGLFVGTVYNNNFDRLVKRLDIPEFILRIYDKKRYLPKIDFDPKAKSLICFGSHADRRMVQKQAREKGLQIIFVDPEGFDTPNGFDSYPIEGPKDGDIIFKMPFSEFMDKFDKYFEKRN</sequence>
<protein>
    <submittedName>
        <fullName evidence="1">Uncharacterized protein</fullName>
    </submittedName>
</protein>
<dbReference type="EMBL" id="JAAZBX010000002">
    <property type="protein sequence ID" value="NLD25212.1"/>
    <property type="molecule type" value="Genomic_DNA"/>
</dbReference>
<evidence type="ECO:0000313" key="2">
    <source>
        <dbReference type="Proteomes" id="UP000545876"/>
    </source>
</evidence>
<dbReference type="Proteomes" id="UP000545876">
    <property type="component" value="Unassembled WGS sequence"/>
</dbReference>
<accession>A0A847D021</accession>
<comment type="caution">
    <text evidence="1">The sequence shown here is derived from an EMBL/GenBank/DDBJ whole genome shotgun (WGS) entry which is preliminary data.</text>
</comment>
<dbReference type="AlphaFoldDB" id="A0A847D021"/>
<name>A0A847D021_9BACT</name>
<organism evidence="1 2">
    <name type="scientific">Candidatus Dojkabacteria bacterium</name>
    <dbReference type="NCBI Taxonomy" id="2099670"/>
    <lineage>
        <taxon>Bacteria</taxon>
        <taxon>Candidatus Dojkabacteria</taxon>
    </lineage>
</organism>
<proteinExistence type="predicted"/>
<reference evidence="1 2" key="1">
    <citation type="journal article" date="2020" name="Biotechnol. Biofuels">
        <title>New insights from the biogas microbiome by comprehensive genome-resolved metagenomics of nearly 1600 species originating from multiple anaerobic digesters.</title>
        <authorList>
            <person name="Campanaro S."/>
            <person name="Treu L."/>
            <person name="Rodriguez-R L.M."/>
            <person name="Kovalovszki A."/>
            <person name="Ziels R.M."/>
            <person name="Maus I."/>
            <person name="Zhu X."/>
            <person name="Kougias P.G."/>
            <person name="Basile A."/>
            <person name="Luo G."/>
            <person name="Schluter A."/>
            <person name="Konstantinidis K.T."/>
            <person name="Angelidaki I."/>
        </authorList>
    </citation>
    <scope>NUCLEOTIDE SEQUENCE [LARGE SCALE GENOMIC DNA]</scope>
    <source>
        <strain evidence="1">AS06rmzACSIP_65</strain>
    </source>
</reference>
<evidence type="ECO:0000313" key="1">
    <source>
        <dbReference type="EMBL" id="NLD25212.1"/>
    </source>
</evidence>